<gene>
    <name evidence="11" type="ORF">TCLT_LOCUS2169</name>
</gene>
<dbReference type="STRING" id="103827.A0A0N5CPM1"/>
<evidence type="ECO:0000256" key="8">
    <source>
        <dbReference type="ARBA" id="ARBA00023136"/>
    </source>
</evidence>
<name>A0A0N5CPM1_THECL</name>
<dbReference type="PANTHER" id="PTHR48176:SF1">
    <property type="entry name" value="DDRGK DOMAIN-CONTAINING PROTEIN 1"/>
    <property type="match status" value="1"/>
</dbReference>
<evidence type="ECO:0000256" key="6">
    <source>
        <dbReference type="ARBA" id="ARBA00022824"/>
    </source>
</evidence>
<evidence type="ECO:0000256" key="2">
    <source>
        <dbReference type="ARBA" id="ARBA00009829"/>
    </source>
</evidence>
<dbReference type="GO" id="GO:0005789">
    <property type="term" value="C:endoplasmic reticulum membrane"/>
    <property type="evidence" value="ECO:0007669"/>
    <property type="project" value="UniProtKB-SubCell"/>
</dbReference>
<keyword evidence="5" id="KW-0833">Ubl conjugation pathway</keyword>
<organism evidence="13">
    <name type="scientific">Thelazia callipaeda</name>
    <name type="common">Oriental eyeworm</name>
    <name type="synonym">Parasitic nematode</name>
    <dbReference type="NCBI Taxonomy" id="103827"/>
    <lineage>
        <taxon>Eukaryota</taxon>
        <taxon>Metazoa</taxon>
        <taxon>Ecdysozoa</taxon>
        <taxon>Nematoda</taxon>
        <taxon>Chromadorea</taxon>
        <taxon>Rhabditida</taxon>
        <taxon>Spirurina</taxon>
        <taxon>Spiruromorpha</taxon>
        <taxon>Thelazioidea</taxon>
        <taxon>Thelaziidae</taxon>
        <taxon>Thelazia</taxon>
    </lineage>
</organism>
<dbReference type="GO" id="GO:0044389">
    <property type="term" value="F:ubiquitin-like protein ligase binding"/>
    <property type="evidence" value="ECO:0007669"/>
    <property type="project" value="TreeGrafter"/>
</dbReference>
<dbReference type="WBParaSite" id="TCLT_0000216801-mRNA-1">
    <property type="protein sequence ID" value="TCLT_0000216801-mRNA-1"/>
    <property type="gene ID" value="TCLT_0000216801"/>
</dbReference>
<evidence type="ECO:0000256" key="5">
    <source>
        <dbReference type="ARBA" id="ARBA00022786"/>
    </source>
</evidence>
<comment type="subcellular location">
    <subcellularLocation>
        <location evidence="1">Endoplasmic reticulum membrane</location>
        <topology evidence="1">Single-pass membrane protein</topology>
    </subcellularLocation>
</comment>
<reference evidence="11 12" key="2">
    <citation type="submission" date="2018-11" db="EMBL/GenBank/DDBJ databases">
        <authorList>
            <consortium name="Pathogen Informatics"/>
        </authorList>
    </citation>
    <scope>NUCLEOTIDE SEQUENCE [LARGE SCALE GENOMIC DNA]</scope>
</reference>
<evidence type="ECO:0000256" key="1">
    <source>
        <dbReference type="ARBA" id="ARBA00004389"/>
    </source>
</evidence>
<reference evidence="13" key="1">
    <citation type="submission" date="2017-02" db="UniProtKB">
        <authorList>
            <consortium name="WormBaseParasite"/>
        </authorList>
    </citation>
    <scope>IDENTIFICATION</scope>
</reference>
<feature type="region of interest" description="Disordered" evidence="9">
    <location>
        <begin position="92"/>
        <end position="115"/>
    </location>
</feature>
<accession>A0A0N5CPM1</accession>
<evidence type="ECO:0000313" key="13">
    <source>
        <dbReference type="WBParaSite" id="TCLT_0000216801-mRNA-1"/>
    </source>
</evidence>
<dbReference type="Gene3D" id="1.10.10.10">
    <property type="entry name" value="Winged helix-like DNA-binding domain superfamily/Winged helix DNA-binding domain"/>
    <property type="match status" value="1"/>
</dbReference>
<dbReference type="InterPro" id="IPR036388">
    <property type="entry name" value="WH-like_DNA-bd_sf"/>
</dbReference>
<dbReference type="Proteomes" id="UP000276776">
    <property type="component" value="Unassembled WGS sequence"/>
</dbReference>
<feature type="region of interest" description="Disordered" evidence="9">
    <location>
        <begin position="140"/>
        <end position="184"/>
    </location>
</feature>
<dbReference type="InterPro" id="IPR019153">
    <property type="entry name" value="DDRGK_dom-contain"/>
</dbReference>
<proteinExistence type="inferred from homology"/>
<dbReference type="PANTHER" id="PTHR48176">
    <property type="entry name" value="DDRGK DOMAIN-CONTAINING PROTEIN 1"/>
    <property type="match status" value="1"/>
</dbReference>
<sequence>MAQLDYLFLGSAGILITALMLIIFRIIKLYLDESVARRRKETLRAMAVDERDIRNNERNERELLVVGGRRVPVARRRVRHIVDEEANRDVGLTSAAYHENEDSEEEYEESSLAQLAKDENIGKKKLAKLQAKEERRKQREAELLEREERKKREKENEERLQKEREEKEREEEEERKRKRLEKEEREKREEEEYRKLREDFVIDQEGFDEVEEDESRNLLKDFEDYIRNTKVVNMDELGAYFNLRTEDAIDRLNYLMKNGNITGVIDDRGKFIYITAEELQAVAKFINQRGRVSRTELVDYSNKLISLESRPVKHSSS</sequence>
<dbReference type="InterPro" id="IPR050899">
    <property type="entry name" value="DDRGK_domain-containing"/>
</dbReference>
<keyword evidence="6" id="KW-0256">Endoplasmic reticulum</keyword>
<evidence type="ECO:0000313" key="12">
    <source>
        <dbReference type="Proteomes" id="UP000276776"/>
    </source>
</evidence>
<dbReference type="OMA" id="EFTRECN"/>
<feature type="compositionally biased region" description="Basic and acidic residues" evidence="9">
    <location>
        <begin position="140"/>
        <end position="167"/>
    </location>
</feature>
<comment type="similarity">
    <text evidence="2">Belongs to the DDRGK1 family.</text>
</comment>
<evidence type="ECO:0000313" key="11">
    <source>
        <dbReference type="EMBL" id="VDM97965.1"/>
    </source>
</evidence>
<dbReference type="SMART" id="SM01128">
    <property type="entry name" value="DDRGK"/>
    <property type="match status" value="1"/>
</dbReference>
<dbReference type="Pfam" id="PF09756">
    <property type="entry name" value="DDRGK"/>
    <property type="match status" value="1"/>
</dbReference>
<keyword evidence="4 10" id="KW-0812">Transmembrane</keyword>
<evidence type="ECO:0000256" key="9">
    <source>
        <dbReference type="SAM" id="MobiDB-lite"/>
    </source>
</evidence>
<evidence type="ECO:0000256" key="3">
    <source>
        <dbReference type="ARBA" id="ARBA00018218"/>
    </source>
</evidence>
<protein>
    <recommendedName>
        <fullName evidence="3">DDRGK domain-containing protein 1</fullName>
    </recommendedName>
</protein>
<keyword evidence="12" id="KW-1185">Reference proteome</keyword>
<dbReference type="FunFam" id="1.10.10.10:FF:000143">
    <property type="entry name" value="DDRGK domain-containing protein 1"/>
    <property type="match status" value="1"/>
</dbReference>
<keyword evidence="7 10" id="KW-1133">Transmembrane helix</keyword>
<evidence type="ECO:0000256" key="10">
    <source>
        <dbReference type="SAM" id="Phobius"/>
    </source>
</evidence>
<dbReference type="InterPro" id="IPR036390">
    <property type="entry name" value="WH_DNA-bd_sf"/>
</dbReference>
<dbReference type="OrthoDB" id="2285710at2759"/>
<evidence type="ECO:0000256" key="7">
    <source>
        <dbReference type="ARBA" id="ARBA00022989"/>
    </source>
</evidence>
<dbReference type="AlphaFoldDB" id="A0A0N5CPM1"/>
<dbReference type="SUPFAM" id="SSF46785">
    <property type="entry name" value="Winged helix' DNA-binding domain"/>
    <property type="match status" value="1"/>
</dbReference>
<keyword evidence="8 10" id="KW-0472">Membrane</keyword>
<dbReference type="EMBL" id="UYYF01000387">
    <property type="protein sequence ID" value="VDM97965.1"/>
    <property type="molecule type" value="Genomic_DNA"/>
</dbReference>
<feature type="transmembrane region" description="Helical" evidence="10">
    <location>
        <begin position="6"/>
        <end position="31"/>
    </location>
</feature>
<evidence type="ECO:0000256" key="4">
    <source>
        <dbReference type="ARBA" id="ARBA00022692"/>
    </source>
</evidence>